<dbReference type="InterPro" id="IPR041466">
    <property type="entry name" value="Dynein_AAA5_ext"/>
</dbReference>
<evidence type="ECO:0000313" key="4">
    <source>
        <dbReference type="RefSeq" id="XP_022239390.1"/>
    </source>
</evidence>
<protein>
    <submittedName>
        <fullName evidence="4">Dynein heavy chain 10, axonemal-like</fullName>
    </submittedName>
</protein>
<evidence type="ECO:0000259" key="2">
    <source>
        <dbReference type="Pfam" id="PF17857"/>
    </source>
</evidence>
<dbReference type="InterPro" id="IPR041589">
    <property type="entry name" value="DNAH3_AAA_lid_1"/>
</dbReference>
<dbReference type="RefSeq" id="XP_022239390.1">
    <property type="nucleotide sequence ID" value="XM_022383682.1"/>
</dbReference>
<feature type="domain" description="Dynein heavy chain 3 AAA+ lid" evidence="2">
    <location>
        <begin position="62"/>
        <end position="147"/>
    </location>
</feature>
<dbReference type="Pfam" id="PF17852">
    <property type="entry name" value="Dynein_AAA_lid"/>
    <property type="match status" value="1"/>
</dbReference>
<dbReference type="PANTHER" id="PTHR22878">
    <property type="entry name" value="DYNEIN HEAVY CHAIN 6, AXONEMAL-LIKE-RELATED"/>
    <property type="match status" value="1"/>
</dbReference>
<dbReference type="Pfam" id="PF17857">
    <property type="entry name" value="AAA_lid_1"/>
    <property type="match status" value="1"/>
</dbReference>
<dbReference type="Pfam" id="PF12775">
    <property type="entry name" value="AAA_7"/>
    <property type="match status" value="1"/>
</dbReference>
<evidence type="ECO:0000259" key="1">
    <source>
        <dbReference type="Pfam" id="PF17852"/>
    </source>
</evidence>
<dbReference type="InterPro" id="IPR026983">
    <property type="entry name" value="DHC"/>
</dbReference>
<name>A0ABM1S6Y5_LIMPO</name>
<accession>A0ABM1S6Y5</accession>
<organism evidence="3 4">
    <name type="scientific">Limulus polyphemus</name>
    <name type="common">Atlantic horseshoe crab</name>
    <dbReference type="NCBI Taxonomy" id="6850"/>
    <lineage>
        <taxon>Eukaryota</taxon>
        <taxon>Metazoa</taxon>
        <taxon>Ecdysozoa</taxon>
        <taxon>Arthropoda</taxon>
        <taxon>Chelicerata</taxon>
        <taxon>Merostomata</taxon>
        <taxon>Xiphosura</taxon>
        <taxon>Limulidae</taxon>
        <taxon>Limulus</taxon>
    </lineage>
</organism>
<dbReference type="PANTHER" id="PTHR22878:SF63">
    <property type="entry name" value="DYNEIN AXONEMAL HEAVY CHAIN 10"/>
    <property type="match status" value="1"/>
</dbReference>
<dbReference type="Gene3D" id="3.40.50.300">
    <property type="entry name" value="P-loop containing nucleotide triphosphate hydrolases"/>
    <property type="match status" value="1"/>
</dbReference>
<dbReference type="SUPFAM" id="SSF52540">
    <property type="entry name" value="P-loop containing nucleoside triphosphate hydrolases"/>
    <property type="match status" value="2"/>
</dbReference>
<feature type="domain" description="Dynein heavy chain AAA 5 extension" evidence="1">
    <location>
        <begin position="191"/>
        <end position="286"/>
    </location>
</feature>
<sequence>MGKAGGGRNEIDPRFLSLCCVFNMTFPSDDTVYHIYSSILEGHFQMFSADIRSLIPNITKSLLALYKVIIQSLPPTPSKFHYIFNLRDLSRVCGGLCLTTPDRFTSPEQFIRVWRNECLRVFFDRLINDEDRSMVQKLLNELLETNFPEQAEYAKTDPILFGDYRTALEEGGSRVYEDIQDYEAAKSLFQEVSQLCYMLDACLPHDCMSSTVLECYFLQALYWSLGATLLEDGREKLDAHVKEICGLLSVSDTPEKPARAGEIPTSEKTLYEFYFDGEKQVWIAWNQMVPKYQYDPGKKFSEILVPTVDTVRSTWLLGLVRDIHRPAVLVGDTGTSKTATILNFLRQLDQNSNFLLPMNFSSRTASIDVQRNLEANVEKRTKDTYGPPVGKCLLLFIDDMNMPQVRSNHL</sequence>
<proteinExistence type="predicted"/>
<gene>
    <name evidence="4" type="primary">LOC111085383</name>
</gene>
<reference evidence="4" key="1">
    <citation type="submission" date="2025-08" db="UniProtKB">
        <authorList>
            <consortium name="RefSeq"/>
        </authorList>
    </citation>
    <scope>IDENTIFICATION</scope>
    <source>
        <tissue evidence="4">Muscle</tissue>
    </source>
</reference>
<dbReference type="GeneID" id="111085383"/>
<keyword evidence="3" id="KW-1185">Reference proteome</keyword>
<dbReference type="Gene3D" id="1.20.920.30">
    <property type="match status" value="1"/>
</dbReference>
<dbReference type="Gene3D" id="1.10.472.130">
    <property type="match status" value="1"/>
</dbReference>
<dbReference type="InterPro" id="IPR027417">
    <property type="entry name" value="P-loop_NTPase"/>
</dbReference>
<dbReference type="Proteomes" id="UP000694941">
    <property type="component" value="Unplaced"/>
</dbReference>
<evidence type="ECO:0000313" key="3">
    <source>
        <dbReference type="Proteomes" id="UP000694941"/>
    </source>
</evidence>